<dbReference type="Pfam" id="PF21599">
    <property type="entry name" value="ZSWIM3_N"/>
    <property type="match status" value="1"/>
</dbReference>
<reference evidence="2" key="1">
    <citation type="submission" date="2021-02" db="EMBL/GenBank/DDBJ databases">
        <authorList>
            <person name="Nowell W R."/>
        </authorList>
    </citation>
    <scope>NUCLEOTIDE SEQUENCE</scope>
</reference>
<dbReference type="InterPro" id="IPR048325">
    <property type="entry name" value="ZSWIM3_N"/>
</dbReference>
<gene>
    <name evidence="2" type="ORF">TMI583_LOCUS49766</name>
</gene>
<dbReference type="Proteomes" id="UP000682733">
    <property type="component" value="Unassembled WGS sequence"/>
</dbReference>
<evidence type="ECO:0000313" key="3">
    <source>
        <dbReference type="Proteomes" id="UP000682733"/>
    </source>
</evidence>
<feature type="domain" description="ZSWIM3 N-terminal" evidence="1">
    <location>
        <begin position="1"/>
        <end position="66"/>
    </location>
</feature>
<evidence type="ECO:0000313" key="2">
    <source>
        <dbReference type="EMBL" id="CAF4555094.1"/>
    </source>
</evidence>
<name>A0A8S2YDL2_9BILA</name>
<sequence>VGDTFHSFEEFKRKLNNYSSETGAMFSIGHSTKLKHTSELVYGTVVFYCCHGGKIRNRSNGISIICVYSARLRSGYKAMGQP</sequence>
<protein>
    <recommendedName>
        <fullName evidence="1">ZSWIM3 N-terminal domain-containing protein</fullName>
    </recommendedName>
</protein>
<dbReference type="EMBL" id="CAJOBA010111622">
    <property type="protein sequence ID" value="CAF4555094.1"/>
    <property type="molecule type" value="Genomic_DNA"/>
</dbReference>
<feature type="non-terminal residue" evidence="2">
    <location>
        <position position="1"/>
    </location>
</feature>
<comment type="caution">
    <text evidence="2">The sequence shown here is derived from an EMBL/GenBank/DDBJ whole genome shotgun (WGS) entry which is preliminary data.</text>
</comment>
<evidence type="ECO:0000259" key="1">
    <source>
        <dbReference type="Pfam" id="PF21599"/>
    </source>
</evidence>
<proteinExistence type="predicted"/>
<accession>A0A8S2YDL2</accession>
<organism evidence="2 3">
    <name type="scientific">Didymodactylos carnosus</name>
    <dbReference type="NCBI Taxonomy" id="1234261"/>
    <lineage>
        <taxon>Eukaryota</taxon>
        <taxon>Metazoa</taxon>
        <taxon>Spiralia</taxon>
        <taxon>Gnathifera</taxon>
        <taxon>Rotifera</taxon>
        <taxon>Eurotatoria</taxon>
        <taxon>Bdelloidea</taxon>
        <taxon>Philodinida</taxon>
        <taxon>Philodinidae</taxon>
        <taxon>Didymodactylos</taxon>
    </lineage>
</organism>
<dbReference type="AlphaFoldDB" id="A0A8S2YDL2"/>